<evidence type="ECO:0000313" key="1">
    <source>
        <dbReference type="EMBL" id="KAH3867046.1"/>
    </source>
</evidence>
<organism evidence="1 2">
    <name type="scientific">Dreissena polymorpha</name>
    <name type="common">Zebra mussel</name>
    <name type="synonym">Mytilus polymorpha</name>
    <dbReference type="NCBI Taxonomy" id="45954"/>
    <lineage>
        <taxon>Eukaryota</taxon>
        <taxon>Metazoa</taxon>
        <taxon>Spiralia</taxon>
        <taxon>Lophotrochozoa</taxon>
        <taxon>Mollusca</taxon>
        <taxon>Bivalvia</taxon>
        <taxon>Autobranchia</taxon>
        <taxon>Heteroconchia</taxon>
        <taxon>Euheterodonta</taxon>
        <taxon>Imparidentia</taxon>
        <taxon>Neoheterodontei</taxon>
        <taxon>Myida</taxon>
        <taxon>Dreissenoidea</taxon>
        <taxon>Dreissenidae</taxon>
        <taxon>Dreissena</taxon>
    </lineage>
</organism>
<reference evidence="1" key="2">
    <citation type="submission" date="2020-11" db="EMBL/GenBank/DDBJ databases">
        <authorList>
            <person name="McCartney M.A."/>
            <person name="Auch B."/>
            <person name="Kono T."/>
            <person name="Mallez S."/>
            <person name="Becker A."/>
            <person name="Gohl D.M."/>
            <person name="Silverstein K.A.T."/>
            <person name="Koren S."/>
            <person name="Bechman K.B."/>
            <person name="Herman A."/>
            <person name="Abrahante J.E."/>
            <person name="Garbe J."/>
        </authorList>
    </citation>
    <scope>NUCLEOTIDE SEQUENCE</scope>
    <source>
        <strain evidence="1">Duluth1</strain>
        <tissue evidence="1">Whole animal</tissue>
    </source>
</reference>
<accession>A0A9D4RFX5</accession>
<comment type="caution">
    <text evidence="1">The sequence shown here is derived from an EMBL/GenBank/DDBJ whole genome shotgun (WGS) entry which is preliminary data.</text>
</comment>
<dbReference type="AlphaFoldDB" id="A0A9D4RFX5"/>
<gene>
    <name evidence="1" type="ORF">DPMN_030171</name>
</gene>
<protein>
    <submittedName>
        <fullName evidence="1">Uncharacterized protein</fullName>
    </submittedName>
</protein>
<keyword evidence="2" id="KW-1185">Reference proteome</keyword>
<name>A0A9D4RFX5_DREPO</name>
<proteinExistence type="predicted"/>
<evidence type="ECO:0000313" key="2">
    <source>
        <dbReference type="Proteomes" id="UP000828390"/>
    </source>
</evidence>
<reference evidence="1" key="1">
    <citation type="journal article" date="2019" name="bioRxiv">
        <title>The Genome of the Zebra Mussel, Dreissena polymorpha: A Resource for Invasive Species Research.</title>
        <authorList>
            <person name="McCartney M.A."/>
            <person name="Auch B."/>
            <person name="Kono T."/>
            <person name="Mallez S."/>
            <person name="Zhang Y."/>
            <person name="Obille A."/>
            <person name="Becker A."/>
            <person name="Abrahante J.E."/>
            <person name="Garbe J."/>
            <person name="Badalamenti J.P."/>
            <person name="Herman A."/>
            <person name="Mangelson H."/>
            <person name="Liachko I."/>
            <person name="Sullivan S."/>
            <person name="Sone E.D."/>
            <person name="Koren S."/>
            <person name="Silverstein K.A.T."/>
            <person name="Beckman K.B."/>
            <person name="Gohl D.M."/>
        </authorList>
    </citation>
    <scope>NUCLEOTIDE SEQUENCE</scope>
    <source>
        <strain evidence="1">Duluth1</strain>
        <tissue evidence="1">Whole animal</tissue>
    </source>
</reference>
<sequence length="117" mass="12296">MAAAILRYLPCDVTGHVMTGPFTGPGTGQDVDHVASSMRQSTSDHMAPAIRRSMLSGVDLVALAMRRSTSDHMASAILRSLPGYVTGHVMTGPFNGHQSLVTGPVRAMVSSPSGFTR</sequence>
<dbReference type="EMBL" id="JAIWYP010000002">
    <property type="protein sequence ID" value="KAH3867046.1"/>
    <property type="molecule type" value="Genomic_DNA"/>
</dbReference>
<dbReference type="Proteomes" id="UP000828390">
    <property type="component" value="Unassembled WGS sequence"/>
</dbReference>